<protein>
    <submittedName>
        <fullName evidence="1">Uncharacterized protein</fullName>
    </submittedName>
</protein>
<gene>
    <name evidence="1" type="ORF">T10_9116</name>
</gene>
<dbReference type="EMBL" id="JYDO01000410">
    <property type="protein sequence ID" value="KRZ65301.1"/>
    <property type="molecule type" value="Genomic_DNA"/>
</dbReference>
<proteinExistence type="predicted"/>
<evidence type="ECO:0000313" key="2">
    <source>
        <dbReference type="Proteomes" id="UP000054843"/>
    </source>
</evidence>
<evidence type="ECO:0000313" key="1">
    <source>
        <dbReference type="EMBL" id="KRZ65301.1"/>
    </source>
</evidence>
<organism evidence="1 2">
    <name type="scientific">Trichinella papuae</name>
    <dbReference type="NCBI Taxonomy" id="268474"/>
    <lineage>
        <taxon>Eukaryota</taxon>
        <taxon>Metazoa</taxon>
        <taxon>Ecdysozoa</taxon>
        <taxon>Nematoda</taxon>
        <taxon>Enoplea</taxon>
        <taxon>Dorylaimia</taxon>
        <taxon>Trichinellida</taxon>
        <taxon>Trichinellidae</taxon>
        <taxon>Trichinella</taxon>
    </lineage>
</organism>
<reference evidence="1 2" key="1">
    <citation type="submission" date="2015-01" db="EMBL/GenBank/DDBJ databases">
        <title>Evolution of Trichinella species and genotypes.</title>
        <authorList>
            <person name="Korhonen P.K."/>
            <person name="Edoardo P."/>
            <person name="Giuseppe L.R."/>
            <person name="Gasser R.B."/>
        </authorList>
    </citation>
    <scope>NUCLEOTIDE SEQUENCE [LARGE SCALE GENOMIC DNA]</scope>
    <source>
        <strain evidence="1">ISS1980</strain>
    </source>
</reference>
<name>A0A0V1M0L6_9BILA</name>
<accession>A0A0V1M0L6</accession>
<keyword evidence="2" id="KW-1185">Reference proteome</keyword>
<comment type="caution">
    <text evidence="1">The sequence shown here is derived from an EMBL/GenBank/DDBJ whole genome shotgun (WGS) entry which is preliminary data.</text>
</comment>
<sequence length="57" mass="6734">MSGKYQKKSEYYKESGRTLHKSVFVEILPKTFNLDTILASWLRFKGVPYELFSCVLR</sequence>
<dbReference type="Proteomes" id="UP000054843">
    <property type="component" value="Unassembled WGS sequence"/>
</dbReference>
<dbReference type="AlphaFoldDB" id="A0A0V1M0L6"/>